<sequence length="385" mass="44235">MESQENTDIAKRKKRFWALVTIIAALTLGLLVGPFLALNGKYGVVLFIGTPFSIGILFVLSQFTEKVANFFWVLLLPFTVIPLLLMVTLFSEGYNWRYKAFLPLAPFLLPAIFLVCIFFIFIFAQSKKTALWQSLLVFFLFIVSPLVGVLIIGAEGFICILMALPIFYILFLIGVAIGYFIRFRILSKYLLLLIVFTFNISAYVYDRYDSKFETNEVQTSLVVHAPAKEVWKRITSPFVFGEADHFFFRNGISYPVSMKLVQENGRSLLAVDYSNGTTVAAVTTLDENDRMGFSFPEPQITMVETSLYREVEPKHIRGKIWAVFGEFRLVPISKTEVKIVATTRYVNSLGPKFYWKLWADYLMDELHQHVLRKIKLKVEEKNHPK</sequence>
<dbReference type="AlphaFoldDB" id="M6FYF7"/>
<proteinExistence type="predicted"/>
<keyword evidence="1" id="KW-1133">Transmembrane helix</keyword>
<gene>
    <name evidence="2" type="ORF">LEP1GSC038_4067</name>
</gene>
<feature type="transmembrane region" description="Helical" evidence="1">
    <location>
        <begin position="101"/>
        <end position="123"/>
    </location>
</feature>
<evidence type="ECO:0000256" key="1">
    <source>
        <dbReference type="SAM" id="Phobius"/>
    </source>
</evidence>
<keyword evidence="1" id="KW-0472">Membrane</keyword>
<feature type="transmembrane region" description="Helical" evidence="1">
    <location>
        <begin position="135"/>
        <end position="154"/>
    </location>
</feature>
<feature type="transmembrane region" description="Helical" evidence="1">
    <location>
        <begin position="67"/>
        <end position="89"/>
    </location>
</feature>
<dbReference type="EMBL" id="AFJM02000044">
    <property type="protein sequence ID" value="EMM71796.1"/>
    <property type="molecule type" value="Genomic_DNA"/>
</dbReference>
<feature type="transmembrane region" description="Helical" evidence="1">
    <location>
        <begin position="42"/>
        <end position="60"/>
    </location>
</feature>
<evidence type="ECO:0000313" key="3">
    <source>
        <dbReference type="Proteomes" id="UP000012101"/>
    </source>
</evidence>
<name>M6FYF7_9LEPT</name>
<accession>M6FYF7</accession>
<dbReference type="Proteomes" id="UP000012101">
    <property type="component" value="Unassembled WGS sequence"/>
</dbReference>
<reference evidence="2 3" key="1">
    <citation type="submission" date="2013-01" db="EMBL/GenBank/DDBJ databases">
        <authorList>
            <person name="Harkins D.M."/>
            <person name="Durkin A.S."/>
            <person name="Brinkac L.M."/>
            <person name="Haft D.H."/>
            <person name="Selengut J.D."/>
            <person name="Sanka R."/>
            <person name="DePew J."/>
            <person name="Purushe J."/>
            <person name="Hospenthal D.R."/>
            <person name="Murray C.K."/>
            <person name="Pimentel G."/>
            <person name="Wasfy M."/>
            <person name="Vinetz J.M."/>
            <person name="Sutton G.G."/>
            <person name="Nierman W.C."/>
            <person name="Fouts D.E."/>
        </authorList>
    </citation>
    <scope>NUCLEOTIDE SEQUENCE [LARGE SCALE GENOMIC DNA]</scope>
    <source>
        <strain evidence="2 3">2006001855</strain>
    </source>
</reference>
<feature type="transmembrane region" description="Helical" evidence="1">
    <location>
        <begin position="188"/>
        <end position="205"/>
    </location>
</feature>
<protein>
    <submittedName>
        <fullName evidence="2">Putative membrane protein</fullName>
    </submittedName>
</protein>
<evidence type="ECO:0000313" key="2">
    <source>
        <dbReference type="EMBL" id="EMM71796.1"/>
    </source>
</evidence>
<feature type="transmembrane region" description="Helical" evidence="1">
    <location>
        <begin position="16"/>
        <end position="36"/>
    </location>
</feature>
<organism evidence="2 3">
    <name type="scientific">Leptospira weilii str. 2006001855</name>
    <dbReference type="NCBI Taxonomy" id="996804"/>
    <lineage>
        <taxon>Bacteria</taxon>
        <taxon>Pseudomonadati</taxon>
        <taxon>Spirochaetota</taxon>
        <taxon>Spirochaetia</taxon>
        <taxon>Leptospirales</taxon>
        <taxon>Leptospiraceae</taxon>
        <taxon>Leptospira</taxon>
    </lineage>
</organism>
<feature type="transmembrane region" description="Helical" evidence="1">
    <location>
        <begin position="160"/>
        <end position="181"/>
    </location>
</feature>
<comment type="caution">
    <text evidence="2">The sequence shown here is derived from an EMBL/GenBank/DDBJ whole genome shotgun (WGS) entry which is preliminary data.</text>
</comment>
<keyword evidence="1" id="KW-0812">Transmembrane</keyword>